<dbReference type="EMBL" id="BQXU01000048">
    <property type="protein sequence ID" value="GKT51423.1"/>
    <property type="molecule type" value="Genomic_DNA"/>
</dbReference>
<keyword evidence="1" id="KW-0732">Signal</keyword>
<dbReference type="RefSeq" id="XP_049133773.1">
    <property type="nucleotide sequence ID" value="XM_049277816.1"/>
</dbReference>
<sequence length="237" mass="25455">MVSSSLFVVLGLAALAFAAPNPPRILAADDIVLLNHDGTSRIMKAADYEALEIAAAVRNSFDSHDNITSTPGIVRRGCEKSNEVQVMSDESFLNSDVAISPIASSLGNVTTTLRVSNGFKVANHLKIGSQITFGGDSIVKVSLGMNLDIEWSTSQENSLKYEVPANMYGVIVSQPYVRRMQGHLLSGCTDSPAKTPFTADTYESQSYGSLSWVKGVIRLCSSETYPIPYCVGQGQHT</sequence>
<evidence type="ECO:0000256" key="1">
    <source>
        <dbReference type="SAM" id="SignalP"/>
    </source>
</evidence>
<feature type="signal peptide" evidence="1">
    <location>
        <begin position="1"/>
        <end position="18"/>
    </location>
</feature>
<dbReference type="GeneID" id="73332406"/>
<comment type="caution">
    <text evidence="2">The sequence shown here is derived from an EMBL/GenBank/DDBJ whole genome shotgun (WGS) entry which is preliminary data.</text>
</comment>
<gene>
    <name evidence="2" type="ORF">ColSpa_11604</name>
</gene>
<protein>
    <recommendedName>
        <fullName evidence="4">Celp0028 effector like protein</fullName>
    </recommendedName>
</protein>
<dbReference type="AlphaFoldDB" id="A0AA37UT85"/>
<feature type="chain" id="PRO_5041341029" description="Celp0028 effector like protein" evidence="1">
    <location>
        <begin position="19"/>
        <end position="237"/>
    </location>
</feature>
<evidence type="ECO:0000313" key="3">
    <source>
        <dbReference type="Proteomes" id="UP001055115"/>
    </source>
</evidence>
<name>A0AA37UT85_9PEZI</name>
<accession>A0AA37UT85</accession>
<evidence type="ECO:0008006" key="4">
    <source>
        <dbReference type="Google" id="ProtNLM"/>
    </source>
</evidence>
<keyword evidence="3" id="KW-1185">Reference proteome</keyword>
<organism evidence="2 3">
    <name type="scientific">Colletotrichum spaethianum</name>
    <dbReference type="NCBI Taxonomy" id="700344"/>
    <lineage>
        <taxon>Eukaryota</taxon>
        <taxon>Fungi</taxon>
        <taxon>Dikarya</taxon>
        <taxon>Ascomycota</taxon>
        <taxon>Pezizomycotina</taxon>
        <taxon>Sordariomycetes</taxon>
        <taxon>Hypocreomycetidae</taxon>
        <taxon>Glomerellales</taxon>
        <taxon>Glomerellaceae</taxon>
        <taxon>Colletotrichum</taxon>
        <taxon>Colletotrichum spaethianum species complex</taxon>
    </lineage>
</organism>
<proteinExistence type="predicted"/>
<dbReference type="Proteomes" id="UP001055115">
    <property type="component" value="Unassembled WGS sequence"/>
</dbReference>
<evidence type="ECO:0000313" key="2">
    <source>
        <dbReference type="EMBL" id="GKT51423.1"/>
    </source>
</evidence>
<reference evidence="2 3" key="1">
    <citation type="submission" date="2022-03" db="EMBL/GenBank/DDBJ databases">
        <title>Genome data of Colletotrichum spp.</title>
        <authorList>
            <person name="Utami Y.D."/>
            <person name="Hiruma K."/>
        </authorList>
    </citation>
    <scope>NUCLEOTIDE SEQUENCE [LARGE SCALE GENOMIC DNA]</scope>
    <source>
        <strain evidence="2 3">MAFF 239500</strain>
    </source>
</reference>